<name>A0A5J4KYV5_9ZZZZ</name>
<accession>A0A5J4KYV5</accession>
<dbReference type="GO" id="GO:0016887">
    <property type="term" value="F:ATP hydrolysis activity"/>
    <property type="evidence" value="ECO:0007669"/>
    <property type="project" value="InterPro"/>
</dbReference>
<feature type="domain" description="ORC1/DEAH AAA+ ATPase" evidence="1">
    <location>
        <begin position="44"/>
        <end position="166"/>
    </location>
</feature>
<evidence type="ECO:0000313" key="2">
    <source>
        <dbReference type="EMBL" id="GER92663.1"/>
    </source>
</evidence>
<dbReference type="PANTHER" id="PTHR35894">
    <property type="entry name" value="GENERAL SECRETION PATHWAY PROTEIN A-RELATED"/>
    <property type="match status" value="1"/>
</dbReference>
<dbReference type="PANTHER" id="PTHR35894:SF1">
    <property type="entry name" value="PHOSPHORIBULOKINASE _ URIDINE KINASE FAMILY"/>
    <property type="match status" value="1"/>
</dbReference>
<dbReference type="AlphaFoldDB" id="A0A5J4KYV5"/>
<sequence length="328" mass="37116">MSEVSRLEILAEYGYTKDPFRFFRMETADYLRLKRVVKMAIDSHAMISVVASWGFGKTSALDLIFRDIDAKVVRLHTPDKERVVVSDIEKGLVLGLSNESCKRTKEVRARQIRRILGEASKEKPVVLILEEAHRMHPSTLRALKTFREMDWMGRSPLFTVIMVGQYDPMQKRGVDEVRLRTDSVVMKGLTASEVKDYIKHTVGRHFEDDALEAIAKLDESRNFLDLQEIVLNVMRNAMENGSKKVTALEVFEVYGGGIQEVLKRIGLKQSDVEKALGIPKSSLSLALGDRPNTMTPDKNREIKDAVTDYLKKQMTETTGKGLRVVGGE</sequence>
<protein>
    <submittedName>
        <fullName evidence="2">ATPase AAA</fullName>
    </submittedName>
</protein>
<dbReference type="EMBL" id="BLAB01000001">
    <property type="protein sequence ID" value="GER92663.1"/>
    <property type="molecule type" value="Genomic_DNA"/>
</dbReference>
<dbReference type="Pfam" id="PF13401">
    <property type="entry name" value="AAA_22"/>
    <property type="match status" value="1"/>
</dbReference>
<organism evidence="2">
    <name type="scientific">hot springs metagenome</name>
    <dbReference type="NCBI Taxonomy" id="433727"/>
    <lineage>
        <taxon>unclassified sequences</taxon>
        <taxon>metagenomes</taxon>
        <taxon>ecological metagenomes</taxon>
    </lineage>
</organism>
<proteinExistence type="predicted"/>
<reference evidence="2" key="1">
    <citation type="submission" date="2019-10" db="EMBL/GenBank/DDBJ databases">
        <title>Metagenomic sequencing of thiosulfate-disproportionating enrichment culture.</title>
        <authorList>
            <person name="Umezawa K."/>
            <person name="Kojima H."/>
            <person name="Fukui M."/>
        </authorList>
    </citation>
    <scope>NUCLEOTIDE SEQUENCE</scope>
    <source>
        <strain evidence="2">45J</strain>
    </source>
</reference>
<dbReference type="InterPro" id="IPR052026">
    <property type="entry name" value="ExeA_AAA_ATPase_DNA-bind"/>
</dbReference>
<gene>
    <name evidence="2" type="ORF">A45J_0381</name>
</gene>
<dbReference type="Gene3D" id="3.40.50.300">
    <property type="entry name" value="P-loop containing nucleotide triphosphate hydrolases"/>
    <property type="match status" value="1"/>
</dbReference>
<dbReference type="InterPro" id="IPR027417">
    <property type="entry name" value="P-loop_NTPase"/>
</dbReference>
<dbReference type="InterPro" id="IPR049945">
    <property type="entry name" value="AAA_22"/>
</dbReference>
<comment type="caution">
    <text evidence="2">The sequence shown here is derived from an EMBL/GenBank/DDBJ whole genome shotgun (WGS) entry which is preliminary data.</text>
</comment>
<dbReference type="SUPFAM" id="SSF52540">
    <property type="entry name" value="P-loop containing nucleoside triphosphate hydrolases"/>
    <property type="match status" value="1"/>
</dbReference>
<evidence type="ECO:0000259" key="1">
    <source>
        <dbReference type="Pfam" id="PF13401"/>
    </source>
</evidence>